<dbReference type="AlphaFoldDB" id="A0A1M5TF67"/>
<keyword evidence="7" id="KW-0966">Cell projection</keyword>
<gene>
    <name evidence="6" type="primary">flgI</name>
    <name evidence="7" type="ORF">SAMN02745129_2121</name>
</gene>
<dbReference type="GO" id="GO:0071973">
    <property type="term" value="P:bacterial-type flagellum-dependent cell motility"/>
    <property type="evidence" value="ECO:0007669"/>
    <property type="project" value="InterPro"/>
</dbReference>
<keyword evidence="7" id="KW-0282">Flagellum</keyword>
<dbReference type="NCBIfam" id="NF003676">
    <property type="entry name" value="PRK05303.1"/>
    <property type="match status" value="1"/>
</dbReference>
<feature type="signal peptide" evidence="6">
    <location>
        <begin position="1"/>
        <end position="19"/>
    </location>
</feature>
<comment type="function">
    <text evidence="1 6">Assembles around the rod to form the L-ring and probably protects the motor/basal body from shearing forces during rotation.</text>
</comment>
<dbReference type="Proteomes" id="UP000184268">
    <property type="component" value="Unassembled WGS sequence"/>
</dbReference>
<evidence type="ECO:0000256" key="2">
    <source>
        <dbReference type="ARBA" id="ARBA00004117"/>
    </source>
</evidence>
<keyword evidence="7" id="KW-0969">Cilium</keyword>
<dbReference type="EMBL" id="FQXG01000003">
    <property type="protein sequence ID" value="SHH49407.1"/>
    <property type="molecule type" value="Genomic_DNA"/>
</dbReference>
<reference evidence="7 8" key="1">
    <citation type="submission" date="2016-11" db="EMBL/GenBank/DDBJ databases">
        <authorList>
            <person name="Jaros S."/>
            <person name="Januszkiewicz K."/>
            <person name="Wedrychowicz H."/>
        </authorList>
    </citation>
    <scope>NUCLEOTIDE SEQUENCE [LARGE SCALE GENOMIC DNA]</scope>
    <source>
        <strain evidence="7 8">DSM 16917</strain>
    </source>
</reference>
<organism evidence="7 8">
    <name type="scientific">Ferrimonas marina</name>
    <dbReference type="NCBI Taxonomy" id="299255"/>
    <lineage>
        <taxon>Bacteria</taxon>
        <taxon>Pseudomonadati</taxon>
        <taxon>Pseudomonadota</taxon>
        <taxon>Gammaproteobacteria</taxon>
        <taxon>Alteromonadales</taxon>
        <taxon>Ferrimonadaceae</taxon>
        <taxon>Ferrimonas</taxon>
    </lineage>
</organism>
<evidence type="ECO:0000256" key="6">
    <source>
        <dbReference type="HAMAP-Rule" id="MF_00416"/>
    </source>
</evidence>
<keyword evidence="5 6" id="KW-0975">Bacterial flagellum</keyword>
<dbReference type="STRING" id="299255.SAMN02745129_2121"/>
<dbReference type="Pfam" id="PF02119">
    <property type="entry name" value="FlgI"/>
    <property type="match status" value="1"/>
</dbReference>
<proteinExistence type="inferred from homology"/>
<comment type="subcellular location">
    <subcellularLocation>
        <location evidence="2 6">Bacterial flagellum basal body</location>
    </subcellularLocation>
</comment>
<dbReference type="PANTHER" id="PTHR30381">
    <property type="entry name" value="FLAGELLAR P-RING PERIPLASMIC PROTEIN FLGI"/>
    <property type="match status" value="1"/>
</dbReference>
<comment type="subunit">
    <text evidence="6">The basal body constitutes a major portion of the flagellar organelle and consists of four rings (L,P,S, and M) mounted on a central rod.</text>
</comment>
<dbReference type="PRINTS" id="PR01010">
    <property type="entry name" value="FLGPRINGFLGI"/>
</dbReference>
<dbReference type="GO" id="GO:0009428">
    <property type="term" value="C:bacterial-type flagellum basal body, distal rod, P ring"/>
    <property type="evidence" value="ECO:0007669"/>
    <property type="project" value="InterPro"/>
</dbReference>
<evidence type="ECO:0000256" key="3">
    <source>
        <dbReference type="ARBA" id="ARBA00008994"/>
    </source>
</evidence>
<keyword evidence="4 6" id="KW-0732">Signal</keyword>
<dbReference type="GO" id="GO:0005198">
    <property type="term" value="F:structural molecule activity"/>
    <property type="evidence" value="ECO:0007669"/>
    <property type="project" value="InterPro"/>
</dbReference>
<keyword evidence="8" id="KW-1185">Reference proteome</keyword>
<evidence type="ECO:0000313" key="8">
    <source>
        <dbReference type="Proteomes" id="UP000184268"/>
    </source>
</evidence>
<protein>
    <recommendedName>
        <fullName evidence="6">Flagellar P-ring protein</fullName>
    </recommendedName>
    <alternativeName>
        <fullName evidence="6">Basal body P-ring protein</fullName>
    </alternativeName>
</protein>
<name>A0A1M5TF67_9GAMM</name>
<evidence type="ECO:0000256" key="1">
    <source>
        <dbReference type="ARBA" id="ARBA00002591"/>
    </source>
</evidence>
<evidence type="ECO:0000256" key="5">
    <source>
        <dbReference type="ARBA" id="ARBA00023143"/>
    </source>
</evidence>
<comment type="similarity">
    <text evidence="3 6">Belongs to the FlgI family.</text>
</comment>
<dbReference type="GO" id="GO:0030288">
    <property type="term" value="C:outer membrane-bounded periplasmic space"/>
    <property type="evidence" value="ECO:0007669"/>
    <property type="project" value="InterPro"/>
</dbReference>
<dbReference type="InterPro" id="IPR001782">
    <property type="entry name" value="Flag_FlgI"/>
</dbReference>
<dbReference type="PANTHER" id="PTHR30381:SF0">
    <property type="entry name" value="FLAGELLAR P-RING PROTEIN"/>
    <property type="match status" value="1"/>
</dbReference>
<dbReference type="RefSeq" id="WP_073325741.1">
    <property type="nucleotide sequence ID" value="NZ_FQXG01000003.1"/>
</dbReference>
<accession>A0A1M5TF67</accession>
<feature type="chain" id="PRO_5013409950" description="Flagellar P-ring protein" evidence="6">
    <location>
        <begin position="20"/>
        <end position="363"/>
    </location>
</feature>
<dbReference type="HAMAP" id="MF_00416">
    <property type="entry name" value="FlgI"/>
    <property type="match status" value="1"/>
</dbReference>
<sequence length="363" mass="37799" precursor="true">MIRMLILAGALLASAPSFAQRVIDLVEVEGVRQNQLSGYGLVIGLDGTGDRSTYINRAIEAQLTKYGFRLPEGINISARNAAVVVVSAELDPFKRTGQTIDVTVSSIGNAKSLKGGSLIASPLLGLDGNVYAVAQGQVLVDGLSAEGLDGSTVQVNTTTVGRIPGGATIERYVDTAFTTSASIRLTLNEPNYETAANIANEINSTFGAGTATAVDAGLVDVASPAPGSSRVDFLAAVQNLDVEVGRPSAQVTVNSRTGTVSISENVILWPVAISEGRWTISVSEASNVYQPRSFSGGDTIVTANSEIQIEQTQGQLSVVAQGEPTLSDLVEAFNRAGTAPKDMAHLLQLLKKSGSLRAKLVVI</sequence>
<evidence type="ECO:0000313" key="7">
    <source>
        <dbReference type="EMBL" id="SHH49407.1"/>
    </source>
</evidence>
<dbReference type="OrthoDB" id="9786431at2"/>
<evidence type="ECO:0000256" key="4">
    <source>
        <dbReference type="ARBA" id="ARBA00022729"/>
    </source>
</evidence>